<feature type="compositionally biased region" description="Polar residues" evidence="2">
    <location>
        <begin position="106"/>
        <end position="119"/>
    </location>
</feature>
<protein>
    <submittedName>
        <fullName evidence="5">Uncharacterized protein</fullName>
    </submittedName>
</protein>
<dbReference type="VEuPathDB" id="FungiDB:UMAG_10801"/>
<sequence length="410" mass="45400">MSDLKEVNSEVVGTSSSDIQHPARTATRKSTRTKPSSIPKSTSPSGPVEALTRNADEPRKSNVTGGVKRRRSISNAAPSRKHPGQTSAVDELDEQDEAPSRRSKKPSTQDSKTSPAKGNSKSKGKDVDKQEKKPKKMTKAAMERAKLEELRSDDHFGKLDDAVIKRIVKVSLERMYLIHRFRNGTRLREEFDISGSKGNVYKVTLDRQVNCSCMDFALRHQVCKHLMFVYIKVLRLQGHLPVFSRIRLTEQELNQVFDEALENPTEQAMANPELRKAWESAVGYRPDHVDSESNENAAPSGKRLIPEEGDVCGVCYEDLEAGSVEGLEFCLKSCGRPIHTDCLETWLNSRGLDRTCIWCRARWHDPAELHADSRKANGYGIGLGTRGTVVDATGRQLNLAAAVGLGGPAP</sequence>
<dbReference type="GO" id="GO:0008270">
    <property type="term" value="F:zinc ion binding"/>
    <property type="evidence" value="ECO:0007669"/>
    <property type="project" value="UniProtKB-KW"/>
</dbReference>
<accession>A0A0D1E2D9</accession>
<dbReference type="InterPro" id="IPR013083">
    <property type="entry name" value="Znf_RING/FYVE/PHD"/>
</dbReference>
<dbReference type="PROSITE" id="PS50966">
    <property type="entry name" value="ZF_SWIM"/>
    <property type="match status" value="1"/>
</dbReference>
<evidence type="ECO:0000313" key="6">
    <source>
        <dbReference type="Proteomes" id="UP000000561"/>
    </source>
</evidence>
<dbReference type="GO" id="GO:0061630">
    <property type="term" value="F:ubiquitin protein ligase activity"/>
    <property type="evidence" value="ECO:0007669"/>
    <property type="project" value="InterPro"/>
</dbReference>
<evidence type="ECO:0000259" key="3">
    <source>
        <dbReference type="PROSITE" id="PS50089"/>
    </source>
</evidence>
<name>A0A0D1E2D9_MYCMD</name>
<keyword evidence="1" id="KW-0863">Zinc-finger</keyword>
<dbReference type="PANTHER" id="PTHR21540:SF0">
    <property type="entry name" value="PHD FAMILY PROTEIN"/>
    <property type="match status" value="1"/>
</dbReference>
<evidence type="ECO:0000256" key="2">
    <source>
        <dbReference type="SAM" id="MobiDB-lite"/>
    </source>
</evidence>
<proteinExistence type="predicted"/>
<dbReference type="Gene3D" id="3.30.40.10">
    <property type="entry name" value="Zinc/RING finger domain, C3HC4 (zinc finger)"/>
    <property type="match status" value="1"/>
</dbReference>
<dbReference type="RefSeq" id="XP_011387981.1">
    <property type="nucleotide sequence ID" value="XM_011389679.1"/>
</dbReference>
<dbReference type="KEGG" id="uma:UMAG_10801"/>
<feature type="region of interest" description="Disordered" evidence="2">
    <location>
        <begin position="1"/>
        <end position="145"/>
    </location>
</feature>
<keyword evidence="1" id="KW-0862">Zinc</keyword>
<feature type="domain" description="SWIM-type" evidence="4">
    <location>
        <begin position="201"/>
        <end position="234"/>
    </location>
</feature>
<evidence type="ECO:0000313" key="5">
    <source>
        <dbReference type="EMBL" id="KIS70339.1"/>
    </source>
</evidence>
<keyword evidence="6" id="KW-1185">Reference proteome</keyword>
<dbReference type="PANTHER" id="PTHR21540">
    <property type="entry name" value="RING FINGER AND SWIM DOMAIN-CONTAINING PROTEIN 2"/>
    <property type="match status" value="1"/>
</dbReference>
<evidence type="ECO:0000256" key="1">
    <source>
        <dbReference type="PROSITE-ProRule" id="PRU00175"/>
    </source>
</evidence>
<dbReference type="AlphaFoldDB" id="A0A0D1E2D9"/>
<dbReference type="InterPro" id="IPR007527">
    <property type="entry name" value="Znf_SWIM"/>
</dbReference>
<dbReference type="InParanoid" id="A0A0D1E2D9"/>
<dbReference type="SUPFAM" id="SSF57850">
    <property type="entry name" value="RING/U-box"/>
    <property type="match status" value="1"/>
</dbReference>
<dbReference type="EMBL" id="CM003142">
    <property type="protein sequence ID" value="KIS70339.1"/>
    <property type="molecule type" value="Genomic_DNA"/>
</dbReference>
<dbReference type="OrthoDB" id="2122982at2759"/>
<evidence type="ECO:0000259" key="4">
    <source>
        <dbReference type="PROSITE" id="PS50966"/>
    </source>
</evidence>
<dbReference type="InterPro" id="IPR039903">
    <property type="entry name" value="Zswim2"/>
</dbReference>
<dbReference type="PROSITE" id="PS50089">
    <property type="entry name" value="ZF_RING_2"/>
    <property type="match status" value="1"/>
</dbReference>
<gene>
    <name evidence="5" type="ORF">UMAG_10801</name>
</gene>
<dbReference type="STRING" id="237631.A0A0D1E2D9"/>
<reference evidence="5 6" key="1">
    <citation type="journal article" date="2006" name="Nature">
        <title>Insights from the genome of the biotrophic fungal plant pathogen Ustilago maydis.</title>
        <authorList>
            <person name="Kamper J."/>
            <person name="Kahmann R."/>
            <person name="Bolker M."/>
            <person name="Ma L.J."/>
            <person name="Brefort T."/>
            <person name="Saville B.J."/>
            <person name="Banuett F."/>
            <person name="Kronstad J.W."/>
            <person name="Gold S.E."/>
            <person name="Muller O."/>
            <person name="Perlin M.H."/>
            <person name="Wosten H.A."/>
            <person name="de Vries R."/>
            <person name="Ruiz-Herrera J."/>
            <person name="Reynaga-Pena C.G."/>
            <person name="Snetselaar K."/>
            <person name="McCann M."/>
            <person name="Perez-Martin J."/>
            <person name="Feldbrugge M."/>
            <person name="Basse C.W."/>
            <person name="Steinberg G."/>
            <person name="Ibeas J.I."/>
            <person name="Holloman W."/>
            <person name="Guzman P."/>
            <person name="Farman M."/>
            <person name="Stajich J.E."/>
            <person name="Sentandreu R."/>
            <person name="Gonzalez-Prieto J.M."/>
            <person name="Kennell J.C."/>
            <person name="Molina L."/>
            <person name="Schirawski J."/>
            <person name="Mendoza-Mendoza A."/>
            <person name="Greilinger D."/>
            <person name="Munch K."/>
            <person name="Rossel N."/>
            <person name="Scherer M."/>
            <person name="Vranes M."/>
            <person name="Ladendorf O."/>
            <person name="Vincon V."/>
            <person name="Fuchs U."/>
            <person name="Sandrock B."/>
            <person name="Meng S."/>
            <person name="Ho E.C."/>
            <person name="Cahill M.J."/>
            <person name="Boyce K.J."/>
            <person name="Klose J."/>
            <person name="Klosterman S.J."/>
            <person name="Deelstra H.J."/>
            <person name="Ortiz-Castellanos L."/>
            <person name="Li W."/>
            <person name="Sanchez-Alonso P."/>
            <person name="Schreier P.H."/>
            <person name="Hauser-Hahn I."/>
            <person name="Vaupel M."/>
            <person name="Koopmann E."/>
            <person name="Friedrich G."/>
            <person name="Voss H."/>
            <person name="Schluter T."/>
            <person name="Margolis J."/>
            <person name="Platt D."/>
            <person name="Swimmer C."/>
            <person name="Gnirke A."/>
            <person name="Chen F."/>
            <person name="Vysotskaia V."/>
            <person name="Mannhaupt G."/>
            <person name="Guldener U."/>
            <person name="Munsterkotter M."/>
            <person name="Haase D."/>
            <person name="Oesterheld M."/>
            <person name="Mewes H.W."/>
            <person name="Mauceli E.W."/>
            <person name="DeCaprio D."/>
            <person name="Wade C.M."/>
            <person name="Butler J."/>
            <person name="Young S."/>
            <person name="Jaffe D.B."/>
            <person name="Calvo S."/>
            <person name="Nusbaum C."/>
            <person name="Galagan J."/>
            <person name="Birren B.W."/>
        </authorList>
    </citation>
    <scope>NUCLEOTIDE SEQUENCE [LARGE SCALE GENOMIC DNA]</scope>
    <source>
        <strain evidence="6">DSM 14603 / FGSC 9021 / UM521</strain>
    </source>
</reference>
<feature type="compositionally biased region" description="Low complexity" evidence="2">
    <location>
        <begin position="33"/>
        <end position="45"/>
    </location>
</feature>
<dbReference type="GeneID" id="23566783"/>
<dbReference type="Proteomes" id="UP000000561">
    <property type="component" value="Chromosome 3"/>
</dbReference>
<feature type="domain" description="RING-type" evidence="3">
    <location>
        <begin position="312"/>
        <end position="360"/>
    </location>
</feature>
<dbReference type="InterPro" id="IPR001841">
    <property type="entry name" value="Znf_RING"/>
</dbReference>
<organism evidence="5 6">
    <name type="scientific">Mycosarcoma maydis</name>
    <name type="common">Corn smut fungus</name>
    <name type="synonym">Ustilago maydis</name>
    <dbReference type="NCBI Taxonomy" id="5270"/>
    <lineage>
        <taxon>Eukaryota</taxon>
        <taxon>Fungi</taxon>
        <taxon>Dikarya</taxon>
        <taxon>Basidiomycota</taxon>
        <taxon>Ustilaginomycotina</taxon>
        <taxon>Ustilaginomycetes</taxon>
        <taxon>Ustilaginales</taxon>
        <taxon>Ustilaginaceae</taxon>
        <taxon>Mycosarcoma</taxon>
    </lineage>
</organism>
<dbReference type="Pfam" id="PF04434">
    <property type="entry name" value="SWIM"/>
    <property type="match status" value="1"/>
</dbReference>
<keyword evidence="1" id="KW-0479">Metal-binding</keyword>